<dbReference type="GO" id="GO:0034355">
    <property type="term" value="P:NAD+ biosynthetic process via the salvage pathway"/>
    <property type="evidence" value="ECO:0007669"/>
    <property type="project" value="TreeGrafter"/>
</dbReference>
<gene>
    <name evidence="10" type="primary">pncB</name>
    <name evidence="10" type="ORF">HMPREF6485_0772</name>
</gene>
<dbReference type="EMBL" id="AEPD01000015">
    <property type="protein sequence ID" value="EFU31379.1"/>
    <property type="molecule type" value="Genomic_DNA"/>
</dbReference>
<keyword evidence="10" id="KW-0808">Transferase</keyword>
<keyword evidence="10" id="KW-0328">Glycosyltransferase</keyword>
<keyword evidence="11" id="KW-1185">Reference proteome</keyword>
<sequence>MPTAAFRTEALSLYGQEQTAGNRPNHKLTVMQQIIYHLTDNDAYTFSCQYYVLQKYPRAEVEYTFFDRNNTVYPKGFGELVKEQLGMMPRVMITDEEVQFMKRRMYYLPEWYFTFLRGYRFNPHEVSVEQDEEGHLHISVRGKWYSTIMWEMPILSIVSELMHGLQGDLDRYDPDRERERCVEKTRRILSNELFLADMGTRRRLSFDHHDMVMATMKAIDEQGGYEDDGGMFHPWTGKFIGTSNVYFAMKYDLVPIGTMSHQLIEFEENVSGIFECNFNVMRKFSDVYDGDNGIYLYDCFGDRVFFSNLSKRMAMMFNGLRVDSGIEEEQTEKIIEKYESLGIDPKAKQVVFSNGLNIERAIEIHRYVGGRMKDSYGMGTFLTCDVENAKPMNIVVKLTRCRITEKREWHDCVKLSCDKGKTLGNPEKCAYLLKLIG</sequence>
<feature type="domain" description="Nicotinate phosphoribosyltransferase N-terminal" evidence="9">
    <location>
        <begin position="40"/>
        <end position="159"/>
    </location>
</feature>
<evidence type="ECO:0000256" key="2">
    <source>
        <dbReference type="ARBA" id="ARBA00010897"/>
    </source>
</evidence>
<dbReference type="GO" id="GO:0016757">
    <property type="term" value="F:glycosyltransferase activity"/>
    <property type="evidence" value="ECO:0007669"/>
    <property type="project" value="UniProtKB-KW"/>
</dbReference>
<evidence type="ECO:0000256" key="4">
    <source>
        <dbReference type="ARBA" id="ARBA00022553"/>
    </source>
</evidence>
<protein>
    <recommendedName>
        <fullName evidence="3 7">Nicotinate phosphoribosyltransferase</fullName>
        <ecNumber evidence="3 7">6.3.4.21</ecNumber>
    </recommendedName>
</protein>
<dbReference type="PANTHER" id="PTHR11098:SF1">
    <property type="entry name" value="NICOTINATE PHOSPHORIBOSYLTRANSFERASE"/>
    <property type="match status" value="1"/>
</dbReference>
<evidence type="ECO:0000313" key="11">
    <source>
        <dbReference type="Proteomes" id="UP000003112"/>
    </source>
</evidence>
<evidence type="ECO:0000256" key="5">
    <source>
        <dbReference type="ARBA" id="ARBA00022598"/>
    </source>
</evidence>
<dbReference type="InterPro" id="IPR040727">
    <property type="entry name" value="NAPRTase_N"/>
</dbReference>
<dbReference type="EC" id="6.3.4.21" evidence="3 7"/>
<comment type="function">
    <text evidence="7">Catalyzes the synthesis of beta-nicotinate D-ribonucleotide from nicotinate and 5-phospho-D-ribose 1-phosphate at the expense of ATP.</text>
</comment>
<dbReference type="InterPro" id="IPR007229">
    <property type="entry name" value="Nic_PRibTrfase-Fam"/>
</dbReference>
<dbReference type="GO" id="GO:0005829">
    <property type="term" value="C:cytosol"/>
    <property type="evidence" value="ECO:0007669"/>
    <property type="project" value="TreeGrafter"/>
</dbReference>
<proteinExistence type="inferred from homology"/>
<comment type="catalytic activity">
    <reaction evidence="7">
        <text>5-phospho-alpha-D-ribose 1-diphosphate + nicotinate + ATP + H2O = nicotinate beta-D-ribonucleotide + ADP + phosphate + diphosphate</text>
        <dbReference type="Rhea" id="RHEA:36163"/>
        <dbReference type="ChEBI" id="CHEBI:15377"/>
        <dbReference type="ChEBI" id="CHEBI:30616"/>
        <dbReference type="ChEBI" id="CHEBI:32544"/>
        <dbReference type="ChEBI" id="CHEBI:33019"/>
        <dbReference type="ChEBI" id="CHEBI:43474"/>
        <dbReference type="ChEBI" id="CHEBI:57502"/>
        <dbReference type="ChEBI" id="CHEBI:58017"/>
        <dbReference type="ChEBI" id="CHEBI:456216"/>
        <dbReference type="EC" id="6.3.4.21"/>
    </reaction>
</comment>
<evidence type="ECO:0000256" key="3">
    <source>
        <dbReference type="ARBA" id="ARBA00013236"/>
    </source>
</evidence>
<feature type="domain" description="Nicotinate/nicotinamide phosphoribosyltransferase" evidence="8">
    <location>
        <begin position="195"/>
        <end position="402"/>
    </location>
</feature>
<evidence type="ECO:0000259" key="8">
    <source>
        <dbReference type="Pfam" id="PF04095"/>
    </source>
</evidence>
<dbReference type="SUPFAM" id="SSF51690">
    <property type="entry name" value="Nicotinate/Quinolinate PRTase C-terminal domain-like"/>
    <property type="match status" value="1"/>
</dbReference>
<dbReference type="PANTHER" id="PTHR11098">
    <property type="entry name" value="NICOTINATE PHOSPHORIBOSYLTRANSFERASE"/>
    <property type="match status" value="1"/>
</dbReference>
<dbReference type="Proteomes" id="UP000003112">
    <property type="component" value="Unassembled WGS sequence"/>
</dbReference>
<comment type="similarity">
    <text evidence="2 7">Belongs to the NAPRTase family.</text>
</comment>
<comment type="PTM">
    <text evidence="7">Transiently phosphorylated on a His residue during the reaction cycle. Phosphorylation strongly increases the affinity for substrates and increases the rate of nicotinate D-ribonucleotide production. Dephosphorylation regenerates the low-affinity form of the enzyme, leading to product release.</text>
</comment>
<evidence type="ECO:0000256" key="1">
    <source>
        <dbReference type="ARBA" id="ARBA00004952"/>
    </source>
</evidence>
<dbReference type="Pfam" id="PF04095">
    <property type="entry name" value="NAPRTase"/>
    <property type="match status" value="1"/>
</dbReference>
<dbReference type="SUPFAM" id="SSF54675">
    <property type="entry name" value="Nicotinate/Quinolinate PRTase N-terminal domain-like"/>
    <property type="match status" value="1"/>
</dbReference>
<dbReference type="GO" id="GO:0004516">
    <property type="term" value="F:nicotinate phosphoribosyltransferase activity"/>
    <property type="evidence" value="ECO:0007669"/>
    <property type="project" value="UniProtKB-UniRule"/>
</dbReference>
<comment type="pathway">
    <text evidence="1 7">Cofactor biosynthesis; NAD(+) biosynthesis; nicotinate D-ribonucleotide from nicotinate: step 1/1.</text>
</comment>
<dbReference type="STRING" id="873513.HMPREF6485_0772"/>
<reference evidence="10 11" key="1">
    <citation type="submission" date="2010-10" db="EMBL/GenBank/DDBJ databases">
        <authorList>
            <person name="Muzny D."/>
            <person name="Qin X."/>
            <person name="Deng J."/>
            <person name="Jiang H."/>
            <person name="Liu Y."/>
            <person name="Qu J."/>
            <person name="Song X.-Z."/>
            <person name="Zhang L."/>
            <person name="Thornton R."/>
            <person name="Coyle M."/>
            <person name="Francisco L."/>
            <person name="Jackson L."/>
            <person name="Javaid M."/>
            <person name="Korchina V."/>
            <person name="Kovar C."/>
            <person name="Mata R."/>
            <person name="Mathew T."/>
            <person name="Ngo R."/>
            <person name="Nguyen L."/>
            <person name="Nguyen N."/>
            <person name="Okwuonu G."/>
            <person name="Ongeri F."/>
            <person name="Pham C."/>
            <person name="Simmons D."/>
            <person name="Wilczek-Boney K."/>
            <person name="Hale W."/>
            <person name="Jakkamsetti A."/>
            <person name="Pham P."/>
            <person name="Ruth R."/>
            <person name="San Lucas F."/>
            <person name="Warren J."/>
            <person name="Zhang J."/>
            <person name="Zhao Z."/>
            <person name="Zhou C."/>
            <person name="Zhu D."/>
            <person name="Lee S."/>
            <person name="Bess C."/>
            <person name="Blankenburg K."/>
            <person name="Forbes L."/>
            <person name="Fu Q."/>
            <person name="Gubbala S."/>
            <person name="Hirani K."/>
            <person name="Jayaseelan J.C."/>
            <person name="Lara F."/>
            <person name="Munidasa M."/>
            <person name="Palculict T."/>
            <person name="Patil S."/>
            <person name="Pu L.-L."/>
            <person name="Saada N."/>
            <person name="Tang L."/>
            <person name="Weissenberger G."/>
            <person name="Zhu Y."/>
            <person name="Hemphill L."/>
            <person name="Shang Y."/>
            <person name="Youmans B."/>
            <person name="Ayvaz T."/>
            <person name="Ross M."/>
            <person name="Santibanez J."/>
            <person name="Aqrawi P."/>
            <person name="Gross S."/>
            <person name="Joshi V."/>
            <person name="Fowler G."/>
            <person name="Nazareth L."/>
            <person name="Reid J."/>
            <person name="Worley K."/>
            <person name="Petrosino J."/>
            <person name="Highlander S."/>
            <person name="Gibbs R."/>
        </authorList>
    </citation>
    <scope>NUCLEOTIDE SEQUENCE [LARGE SCALE GENOMIC DNA]</scope>
    <source>
        <strain evidence="10 11">ATCC 33574</strain>
    </source>
</reference>
<keyword evidence="4" id="KW-0597">Phosphoprotein</keyword>
<evidence type="ECO:0000313" key="10">
    <source>
        <dbReference type="EMBL" id="EFU31379.1"/>
    </source>
</evidence>
<dbReference type="Pfam" id="PF17767">
    <property type="entry name" value="NAPRTase_N"/>
    <property type="match status" value="1"/>
</dbReference>
<dbReference type="PIRSF" id="PIRSF000484">
    <property type="entry name" value="NAPRT"/>
    <property type="match status" value="1"/>
</dbReference>
<dbReference type="InterPro" id="IPR036068">
    <property type="entry name" value="Nicotinate_pribotase-like_C"/>
</dbReference>
<evidence type="ECO:0000256" key="7">
    <source>
        <dbReference type="RuleBase" id="RU003838"/>
    </source>
</evidence>
<keyword evidence="5 7" id="KW-0436">Ligase</keyword>
<dbReference type="NCBIfam" id="TIGR01514">
    <property type="entry name" value="NAPRTase"/>
    <property type="match status" value="1"/>
</dbReference>
<dbReference type="AlphaFoldDB" id="E6K554"/>
<evidence type="ECO:0000256" key="6">
    <source>
        <dbReference type="ARBA" id="ARBA00022642"/>
    </source>
</evidence>
<evidence type="ECO:0000259" key="9">
    <source>
        <dbReference type="Pfam" id="PF17767"/>
    </source>
</evidence>
<name>E6K554_9BACT</name>
<dbReference type="UniPathway" id="UPA00253">
    <property type="reaction ID" value="UER00457"/>
</dbReference>
<accession>E6K554</accession>
<dbReference type="InterPro" id="IPR006406">
    <property type="entry name" value="Nic_PRibTrfase"/>
</dbReference>
<dbReference type="InterPro" id="IPR041525">
    <property type="entry name" value="N/Namide_PRibTrfase"/>
</dbReference>
<organism evidence="10 11">
    <name type="scientific">Segatella buccae ATCC 33574</name>
    <dbReference type="NCBI Taxonomy" id="873513"/>
    <lineage>
        <taxon>Bacteria</taxon>
        <taxon>Pseudomonadati</taxon>
        <taxon>Bacteroidota</taxon>
        <taxon>Bacteroidia</taxon>
        <taxon>Bacteroidales</taxon>
        <taxon>Prevotellaceae</taxon>
        <taxon>Segatella</taxon>
    </lineage>
</organism>
<keyword evidence="6 7" id="KW-0662">Pyridine nucleotide biosynthesis</keyword>
<dbReference type="eggNOG" id="COG1488">
    <property type="taxonomic scope" value="Bacteria"/>
</dbReference>
<comment type="caution">
    <text evidence="10">The sequence shown here is derived from an EMBL/GenBank/DDBJ whole genome shotgun (WGS) entry which is preliminary data.</text>
</comment>
<dbReference type="Gene3D" id="3.20.140.10">
    <property type="entry name" value="nicotinate phosphoribosyltransferase"/>
    <property type="match status" value="1"/>
</dbReference>
<dbReference type="HOGENOM" id="CLU_030991_1_0_10"/>